<evidence type="ECO:0000313" key="2">
    <source>
        <dbReference type="Proteomes" id="UP000467124"/>
    </source>
</evidence>
<organism evidence="1 2">
    <name type="scientific">Nocardiopsis alba</name>
    <dbReference type="NCBI Taxonomy" id="53437"/>
    <lineage>
        <taxon>Bacteria</taxon>
        <taxon>Bacillati</taxon>
        <taxon>Actinomycetota</taxon>
        <taxon>Actinomycetes</taxon>
        <taxon>Streptosporangiales</taxon>
        <taxon>Nocardiopsidaceae</taxon>
        <taxon>Nocardiopsis</taxon>
    </lineage>
</organism>
<evidence type="ECO:0000313" key="1">
    <source>
        <dbReference type="EMBL" id="MYR31337.1"/>
    </source>
</evidence>
<dbReference type="AlphaFoldDB" id="A0A7K2INC0"/>
<dbReference type="Proteomes" id="UP000467124">
    <property type="component" value="Unassembled WGS sequence"/>
</dbReference>
<sequence length="55" mass="5865">MPDSGPLCTFTSAVPVAEVRLLEMFEPGPVLMSHDSLPWPLTSSSVRVPETAPSP</sequence>
<dbReference type="RefSeq" id="WP_161110220.1">
    <property type="nucleotide sequence ID" value="NZ_JBEYHC010000024.1"/>
</dbReference>
<dbReference type="EMBL" id="WWHY01000001">
    <property type="protein sequence ID" value="MYR31337.1"/>
    <property type="molecule type" value="Genomic_DNA"/>
</dbReference>
<proteinExistence type="predicted"/>
<comment type="caution">
    <text evidence="1">The sequence shown here is derived from an EMBL/GenBank/DDBJ whole genome shotgun (WGS) entry which is preliminary data.</text>
</comment>
<accession>A0A7K2INC0</accession>
<reference evidence="1 2" key="1">
    <citation type="journal article" date="2019" name="Nat. Commun.">
        <title>The antimicrobial potential of Streptomyces from insect microbiomes.</title>
        <authorList>
            <person name="Chevrette M.G."/>
            <person name="Carlson C.M."/>
            <person name="Ortega H.E."/>
            <person name="Thomas C."/>
            <person name="Ananiev G.E."/>
            <person name="Barns K.J."/>
            <person name="Book A.J."/>
            <person name="Cagnazzo J."/>
            <person name="Carlos C."/>
            <person name="Flanigan W."/>
            <person name="Grubbs K.J."/>
            <person name="Horn H.A."/>
            <person name="Hoffmann F.M."/>
            <person name="Klassen J.L."/>
            <person name="Knack J.J."/>
            <person name="Lewin G.R."/>
            <person name="McDonald B.R."/>
            <person name="Muller L."/>
            <person name="Melo W.G.P."/>
            <person name="Pinto-Tomas A.A."/>
            <person name="Schmitz A."/>
            <person name="Wendt-Pienkowski E."/>
            <person name="Wildman S."/>
            <person name="Zhao M."/>
            <person name="Zhang F."/>
            <person name="Bugni T.S."/>
            <person name="Andes D.R."/>
            <person name="Pupo M.T."/>
            <person name="Currie C.R."/>
        </authorList>
    </citation>
    <scope>NUCLEOTIDE SEQUENCE [LARGE SCALE GENOMIC DNA]</scope>
    <source>
        <strain evidence="1 2">SID5840</strain>
    </source>
</reference>
<gene>
    <name evidence="1" type="ORF">GTW20_03395</name>
</gene>
<name>A0A7K2INC0_9ACTN</name>
<protein>
    <submittedName>
        <fullName evidence="1">Uncharacterized protein</fullName>
    </submittedName>
</protein>